<evidence type="ECO:0000259" key="6">
    <source>
        <dbReference type="Pfam" id="PF07980"/>
    </source>
</evidence>
<dbReference type="GO" id="GO:0009279">
    <property type="term" value="C:cell outer membrane"/>
    <property type="evidence" value="ECO:0007669"/>
    <property type="project" value="UniProtKB-SubCell"/>
</dbReference>
<evidence type="ECO:0000256" key="1">
    <source>
        <dbReference type="ARBA" id="ARBA00004442"/>
    </source>
</evidence>
<evidence type="ECO:0000256" key="3">
    <source>
        <dbReference type="ARBA" id="ARBA00022729"/>
    </source>
</evidence>
<comment type="subcellular location">
    <subcellularLocation>
        <location evidence="1">Cell outer membrane</location>
    </subcellularLocation>
</comment>
<name>A0AAW7JG62_9BACT</name>
<keyword evidence="3" id="KW-0732">Signal</keyword>
<dbReference type="Pfam" id="PF07980">
    <property type="entry name" value="SusD_RagB"/>
    <property type="match status" value="1"/>
</dbReference>
<evidence type="ECO:0000313" key="11">
    <source>
        <dbReference type="Proteomes" id="UP001168478"/>
    </source>
</evidence>
<feature type="domain" description="RagB/SusD" evidence="6">
    <location>
        <begin position="327"/>
        <end position="653"/>
    </location>
</feature>
<dbReference type="SUPFAM" id="SSF48452">
    <property type="entry name" value="TPR-like"/>
    <property type="match status" value="1"/>
</dbReference>
<sequence>MKKINKTLVGVVSLFCLTACTDLDVPPLNIVNDKQILGSEGGVKSYMARVYGEMPIEDFRYSPEYLYNHFWVLRVPAGLTGEALCREWNGAATENTVANNTNTFGNQYRLIHELNYFIENIGGYAGKFKEGQTDRWKGEMYAIRALTYYQMVKRFGGVPIINDVIDPVGKRTDEINSPRNSEEECWRQIAADFDKAIELLPEKEEQRGRINKYVAAGLKARAMVHAGSIAKYNEVNYFDPNTGKRVCGMDKSLAGDFFKQAYNAAKMVEGHYSLYMDEWKEGDAVAQYNNFMHIFTNAGNPEIMLAREYTYPESVHGYNAYNVPHQLRGGNGYSAETCPTLDFVEMFDGLPKDSKGHLDVYNSDNTYKLYGSPMELFAGAEPRLRATVVFPGDVMNGETVEIWRGIYIAPDAAGGRISRLTSDGETRAYQNIPEVEPKIVYSSNDTQTPYTLHDGTVMNPAGRSGYFTGSGDCALSGFTIRKYISEKLTDENRLENHDTDPWMELRYAEVLLVRAEAAAELASLGDNSLMADAGKCIDMIRRRAGASLLSDAEKADAASLIQAVRKERRKELAFENKTWWDLKRWRIIEKEQNNRRWRVLMPFYADYAGKWFFDTRLDEGNRVYTFDTRWYYQEIPSDAISSSNNLIIQNPGY</sequence>
<dbReference type="InterPro" id="IPR012944">
    <property type="entry name" value="SusD_RagB_dom"/>
</dbReference>
<dbReference type="RefSeq" id="WP_289824467.1">
    <property type="nucleotide sequence ID" value="NZ_JAUEIE010000001.1"/>
</dbReference>
<evidence type="ECO:0000256" key="2">
    <source>
        <dbReference type="ARBA" id="ARBA00006275"/>
    </source>
</evidence>
<reference evidence="9" key="2">
    <citation type="submission" date="2023-08" db="EMBL/GenBank/DDBJ databases">
        <title>Identification and characterization of horizontal gene transfer across gut microbiota members of farm animals based on homology search.</title>
        <authorList>
            <person name="Schwarzerova J."/>
            <person name="Nykrynova M."/>
            <person name="Jureckova K."/>
            <person name="Cejkova D."/>
            <person name="Rychlik I."/>
        </authorList>
    </citation>
    <scope>NUCLEOTIDE SEQUENCE</scope>
    <source>
        <strain evidence="9">ET15</strain>
        <strain evidence="8">ET37</strain>
    </source>
</reference>
<evidence type="ECO:0000313" key="10">
    <source>
        <dbReference type="Proteomes" id="UP001167831"/>
    </source>
</evidence>
<evidence type="ECO:0000256" key="4">
    <source>
        <dbReference type="ARBA" id="ARBA00023136"/>
    </source>
</evidence>
<evidence type="ECO:0000313" key="9">
    <source>
        <dbReference type="EMBL" id="MDN0024149.1"/>
    </source>
</evidence>
<dbReference type="InterPro" id="IPR011990">
    <property type="entry name" value="TPR-like_helical_dom_sf"/>
</dbReference>
<feature type="domain" description="SusD-like N-terminal" evidence="7">
    <location>
        <begin position="97"/>
        <end position="221"/>
    </location>
</feature>
<evidence type="ECO:0000313" key="8">
    <source>
        <dbReference type="EMBL" id="MDN0021653.1"/>
    </source>
</evidence>
<evidence type="ECO:0000256" key="5">
    <source>
        <dbReference type="ARBA" id="ARBA00023237"/>
    </source>
</evidence>
<dbReference type="Gene3D" id="1.25.40.390">
    <property type="match status" value="1"/>
</dbReference>
<proteinExistence type="inferred from homology"/>
<reference evidence="9" key="1">
    <citation type="submission" date="2023-06" db="EMBL/GenBank/DDBJ databases">
        <authorList>
            <person name="Zeman M."/>
            <person name="Kubasova T."/>
            <person name="Jahodarova E."/>
            <person name="Nykrynova M."/>
            <person name="Rychlik I."/>
        </authorList>
    </citation>
    <scope>NUCLEOTIDE SEQUENCE</scope>
    <source>
        <strain evidence="9">ET15</strain>
        <strain evidence="8">ET37</strain>
    </source>
</reference>
<dbReference type="Pfam" id="PF14322">
    <property type="entry name" value="SusD-like_3"/>
    <property type="match status" value="1"/>
</dbReference>
<dbReference type="AlphaFoldDB" id="A0AAW7JG62"/>
<accession>A0AAW7JG62</accession>
<evidence type="ECO:0000259" key="7">
    <source>
        <dbReference type="Pfam" id="PF14322"/>
    </source>
</evidence>
<comment type="similarity">
    <text evidence="2">Belongs to the SusD family.</text>
</comment>
<dbReference type="Proteomes" id="UP001167831">
    <property type="component" value="Unassembled WGS sequence"/>
</dbReference>
<keyword evidence="4" id="KW-0472">Membrane</keyword>
<organism evidence="9 11">
    <name type="scientific">Leyella lascolaii</name>
    <dbReference type="NCBI Taxonomy" id="1776379"/>
    <lineage>
        <taxon>Bacteria</taxon>
        <taxon>Pseudomonadati</taxon>
        <taxon>Bacteroidota</taxon>
        <taxon>Bacteroidia</taxon>
        <taxon>Bacteroidales</taxon>
        <taxon>Prevotellaceae</taxon>
        <taxon>Leyella</taxon>
    </lineage>
</organism>
<keyword evidence="10" id="KW-1185">Reference proteome</keyword>
<dbReference type="EMBL" id="JAUEIE010000001">
    <property type="protein sequence ID" value="MDN0021653.1"/>
    <property type="molecule type" value="Genomic_DNA"/>
</dbReference>
<protein>
    <submittedName>
        <fullName evidence="9">RagB/SusD family nutrient uptake outer membrane protein</fullName>
    </submittedName>
</protein>
<dbReference type="Proteomes" id="UP001168478">
    <property type="component" value="Unassembled WGS sequence"/>
</dbReference>
<comment type="caution">
    <text evidence="9">The sequence shown here is derived from an EMBL/GenBank/DDBJ whole genome shotgun (WGS) entry which is preliminary data.</text>
</comment>
<gene>
    <name evidence="8" type="ORF">QVN81_01255</name>
    <name evidence="9" type="ORF">QVN84_01245</name>
</gene>
<dbReference type="EMBL" id="JAUEIF010000001">
    <property type="protein sequence ID" value="MDN0024149.1"/>
    <property type="molecule type" value="Genomic_DNA"/>
</dbReference>
<dbReference type="InterPro" id="IPR033985">
    <property type="entry name" value="SusD-like_N"/>
</dbReference>
<keyword evidence="5" id="KW-0998">Cell outer membrane</keyword>